<dbReference type="Proteomes" id="UP000299102">
    <property type="component" value="Unassembled WGS sequence"/>
</dbReference>
<gene>
    <name evidence="1" type="ORF">EVAR_31632_1</name>
</gene>
<keyword evidence="2" id="KW-1185">Reference proteome</keyword>
<reference evidence="1 2" key="1">
    <citation type="journal article" date="2019" name="Commun. Biol.">
        <title>The bagworm genome reveals a unique fibroin gene that provides high tensile strength.</title>
        <authorList>
            <person name="Kono N."/>
            <person name="Nakamura H."/>
            <person name="Ohtoshi R."/>
            <person name="Tomita M."/>
            <person name="Numata K."/>
            <person name="Arakawa K."/>
        </authorList>
    </citation>
    <scope>NUCLEOTIDE SEQUENCE [LARGE SCALE GENOMIC DNA]</scope>
</reference>
<organism evidence="1 2">
    <name type="scientific">Eumeta variegata</name>
    <name type="common">Bagworm moth</name>
    <name type="synonym">Eumeta japonica</name>
    <dbReference type="NCBI Taxonomy" id="151549"/>
    <lineage>
        <taxon>Eukaryota</taxon>
        <taxon>Metazoa</taxon>
        <taxon>Ecdysozoa</taxon>
        <taxon>Arthropoda</taxon>
        <taxon>Hexapoda</taxon>
        <taxon>Insecta</taxon>
        <taxon>Pterygota</taxon>
        <taxon>Neoptera</taxon>
        <taxon>Endopterygota</taxon>
        <taxon>Lepidoptera</taxon>
        <taxon>Glossata</taxon>
        <taxon>Ditrysia</taxon>
        <taxon>Tineoidea</taxon>
        <taxon>Psychidae</taxon>
        <taxon>Oiketicinae</taxon>
        <taxon>Eumeta</taxon>
    </lineage>
</organism>
<proteinExistence type="predicted"/>
<evidence type="ECO:0000313" key="2">
    <source>
        <dbReference type="Proteomes" id="UP000299102"/>
    </source>
</evidence>
<accession>A0A4C1VYS5</accession>
<sequence length="111" mass="12292">MHSNLDAHDSAHDSKVCDTTFIVCDLRVKLAEMYCLIVNLKVIKRTIFKVCSSTKTEARQNVGAVLQMLRARQTDHVEWRETQAFGGPLSFGGLIVTLPSVTLFKVTPAAT</sequence>
<name>A0A4C1VYS5_EUMVA</name>
<evidence type="ECO:0000313" key="1">
    <source>
        <dbReference type="EMBL" id="GBP44188.1"/>
    </source>
</evidence>
<dbReference type="AlphaFoldDB" id="A0A4C1VYS5"/>
<comment type="caution">
    <text evidence="1">The sequence shown here is derived from an EMBL/GenBank/DDBJ whole genome shotgun (WGS) entry which is preliminary data.</text>
</comment>
<protein>
    <submittedName>
        <fullName evidence="1">Uncharacterized protein</fullName>
    </submittedName>
</protein>
<dbReference type="EMBL" id="BGZK01000448">
    <property type="protein sequence ID" value="GBP44188.1"/>
    <property type="molecule type" value="Genomic_DNA"/>
</dbReference>